<comment type="caution">
    <text evidence="1">The sequence shown here is derived from an EMBL/GenBank/DDBJ whole genome shotgun (WGS) entry which is preliminary data.</text>
</comment>
<gene>
    <name evidence="1" type="ORF">IPO85_05700</name>
</gene>
<evidence type="ECO:0000313" key="1">
    <source>
        <dbReference type="EMBL" id="MBK9716996.1"/>
    </source>
</evidence>
<name>A0A9D7XDX0_9BACT</name>
<dbReference type="AlphaFoldDB" id="A0A9D7XDX0"/>
<proteinExistence type="predicted"/>
<evidence type="ECO:0000313" key="2">
    <source>
        <dbReference type="Proteomes" id="UP000808349"/>
    </source>
</evidence>
<sequence>MKNIRILGFICCCCILDIKAQLHQNAVQLSSSVVTGAFDDYKGKLFLDGISIAYLIPFKNIRKYKYIELTDLILGTYHNQKSDIKVLGLGMSFGYGFFMKQTMKSLIKVVFDFQLGIKYQKQFEHSITSYGADSKSKYFGMNLYINPQANYNISKNWSCFLGISNKLDVGLKYKTIFSELKFNNISNEIFNPSATFNKGIRFGIIYRF</sequence>
<dbReference type="EMBL" id="JADKFW010000004">
    <property type="protein sequence ID" value="MBK9716996.1"/>
    <property type="molecule type" value="Genomic_DNA"/>
</dbReference>
<protein>
    <submittedName>
        <fullName evidence="1">Uncharacterized protein</fullName>
    </submittedName>
</protein>
<dbReference type="Proteomes" id="UP000808349">
    <property type="component" value="Unassembled WGS sequence"/>
</dbReference>
<reference evidence="1 2" key="1">
    <citation type="submission" date="2020-10" db="EMBL/GenBank/DDBJ databases">
        <title>Connecting structure to function with the recovery of over 1000 high-quality activated sludge metagenome-assembled genomes encoding full-length rRNA genes using long-read sequencing.</title>
        <authorList>
            <person name="Singleton C.M."/>
            <person name="Petriglieri F."/>
            <person name="Kristensen J.M."/>
            <person name="Kirkegaard R.H."/>
            <person name="Michaelsen T.Y."/>
            <person name="Andersen M.H."/>
            <person name="Karst S.M."/>
            <person name="Dueholm M.S."/>
            <person name="Nielsen P.H."/>
            <person name="Albertsen M."/>
        </authorList>
    </citation>
    <scope>NUCLEOTIDE SEQUENCE [LARGE SCALE GENOMIC DNA]</scope>
    <source>
        <strain evidence="1">Ribe_18-Q3-R11-54_BAT3C.373</strain>
    </source>
</reference>
<accession>A0A9D7XDX0</accession>
<organism evidence="1 2">
    <name type="scientific">Candidatus Defluviibacterium haderslevense</name>
    <dbReference type="NCBI Taxonomy" id="2981993"/>
    <lineage>
        <taxon>Bacteria</taxon>
        <taxon>Pseudomonadati</taxon>
        <taxon>Bacteroidota</taxon>
        <taxon>Saprospiria</taxon>
        <taxon>Saprospirales</taxon>
        <taxon>Saprospiraceae</taxon>
        <taxon>Candidatus Defluviibacterium</taxon>
    </lineage>
</organism>